<dbReference type="EMBL" id="CP024847">
    <property type="protein sequence ID" value="AUR50804.1"/>
    <property type="molecule type" value="Genomic_DNA"/>
</dbReference>
<feature type="domain" description="ABC-type transport auxiliary lipoprotein component" evidence="2">
    <location>
        <begin position="60"/>
        <end position="203"/>
    </location>
</feature>
<organism evidence="3 4">
    <name type="scientific">Aquella oligotrophica</name>
    <dbReference type="NCBI Taxonomy" id="2067065"/>
    <lineage>
        <taxon>Bacteria</taxon>
        <taxon>Pseudomonadati</taxon>
        <taxon>Pseudomonadota</taxon>
        <taxon>Betaproteobacteria</taxon>
        <taxon>Neisseriales</taxon>
        <taxon>Neisseriaceae</taxon>
        <taxon>Aquella</taxon>
    </lineage>
</organism>
<gene>
    <name evidence="3" type="ORF">CUN60_00325</name>
</gene>
<dbReference type="InterPro" id="IPR005586">
    <property type="entry name" value="ABC_trans_aux"/>
</dbReference>
<reference evidence="4" key="1">
    <citation type="submission" date="2017-11" db="EMBL/GenBank/DDBJ databases">
        <authorList>
            <person name="Chan K.G."/>
            <person name="Lee L.S."/>
        </authorList>
    </citation>
    <scope>NUCLEOTIDE SEQUENCE [LARGE SCALE GENOMIC DNA]</scope>
    <source>
        <strain evidence="4">DSM 100970</strain>
    </source>
</reference>
<protein>
    <recommendedName>
        <fullName evidence="2">ABC-type transport auxiliary lipoprotein component domain-containing protein</fullName>
    </recommendedName>
</protein>
<proteinExistence type="predicted"/>
<keyword evidence="1" id="KW-0732">Signal</keyword>
<dbReference type="PROSITE" id="PS51257">
    <property type="entry name" value="PROKAR_LIPOPROTEIN"/>
    <property type="match status" value="1"/>
</dbReference>
<dbReference type="SUPFAM" id="SSF159594">
    <property type="entry name" value="XCC0632-like"/>
    <property type="match status" value="1"/>
</dbReference>
<evidence type="ECO:0000256" key="1">
    <source>
        <dbReference type="SAM" id="SignalP"/>
    </source>
</evidence>
<name>A0A2I7N2X9_9NEIS</name>
<sequence>MLKKIIKSSGLLLSLMLGSCGVLSPVEQRHTVDYEITDPSFVSDITKIDNGGCTSSNRNDILYVATMHANAPYNSTKMFYSSSKYELEKYSYSQWAALPTDMLTQTMVKKIVLSCDFKNLVTNNAIANANYSLVTQLILLRQDVNPDNKSSMAIMVIYAQLIDLDRNTVKASRVFELHSDAPAGPTGFTDTINNLVTQFDNQLVAWLRNTK</sequence>
<dbReference type="OrthoDB" id="5624722at2"/>
<dbReference type="KEGG" id="nba:CUN60_00325"/>
<dbReference type="Gene3D" id="3.40.50.10610">
    <property type="entry name" value="ABC-type transport auxiliary lipoprotein component"/>
    <property type="match status" value="1"/>
</dbReference>
<accession>A0A2I7N2X9</accession>
<feature type="signal peptide" evidence="1">
    <location>
        <begin position="1"/>
        <end position="24"/>
    </location>
</feature>
<dbReference type="AlphaFoldDB" id="A0A2I7N2X9"/>
<evidence type="ECO:0000313" key="3">
    <source>
        <dbReference type="EMBL" id="AUR50804.1"/>
    </source>
</evidence>
<evidence type="ECO:0000259" key="2">
    <source>
        <dbReference type="Pfam" id="PF03886"/>
    </source>
</evidence>
<dbReference type="Pfam" id="PF03886">
    <property type="entry name" value="ABC_trans_aux"/>
    <property type="match status" value="1"/>
</dbReference>
<evidence type="ECO:0000313" key="4">
    <source>
        <dbReference type="Proteomes" id="UP000236655"/>
    </source>
</evidence>
<dbReference type="RefSeq" id="WP_102950104.1">
    <property type="nucleotide sequence ID" value="NZ_CP024847.1"/>
</dbReference>
<dbReference type="Proteomes" id="UP000236655">
    <property type="component" value="Chromosome"/>
</dbReference>
<feature type="chain" id="PRO_5014387223" description="ABC-type transport auxiliary lipoprotein component domain-containing protein" evidence="1">
    <location>
        <begin position="25"/>
        <end position="211"/>
    </location>
</feature>
<keyword evidence="4" id="KW-1185">Reference proteome</keyword>